<dbReference type="InterPro" id="IPR016181">
    <property type="entry name" value="Acyl_CoA_acyltransferase"/>
</dbReference>
<sequence>MSGFSISLQQPVQQASQGGPVRVETSNFVVRSLTAADVTPEFARWFDDPLMLQGLNLSALHFSVEGLRAFIASFNNLDNYFIGVLDKHSQSLQGFYNFSVNRVHRVATLTMGMAPHTQVARQILWEVSEPLFDEMFSRPDIEKISARVLASNRRVLFALANNEHFVPEALLRQECLGVDGKRLDVLAIACFKDLALRPPKRPLERPASAVPAGQGGNA</sequence>
<dbReference type="RefSeq" id="WP_187596005.1">
    <property type="nucleotide sequence ID" value="NZ_CP060714.1"/>
</dbReference>
<keyword evidence="2" id="KW-1185">Reference proteome</keyword>
<accession>A0A7G9RJF7</accession>
<name>A0A7G9RJF7_9BURK</name>
<dbReference type="KEGG" id="drg:H9K76_13990"/>
<evidence type="ECO:0000313" key="2">
    <source>
        <dbReference type="Proteomes" id="UP000515811"/>
    </source>
</evidence>
<protein>
    <submittedName>
        <fullName evidence="1">GNAT family N-acetyltransferase</fullName>
    </submittedName>
</protein>
<dbReference type="GO" id="GO:0016740">
    <property type="term" value="F:transferase activity"/>
    <property type="evidence" value="ECO:0007669"/>
    <property type="project" value="UniProtKB-KW"/>
</dbReference>
<proteinExistence type="predicted"/>
<gene>
    <name evidence="1" type="ORF">H9K76_13990</name>
</gene>
<organism evidence="1 2">
    <name type="scientific">Diaphorobacter ruginosibacter</name>
    <dbReference type="NCBI Taxonomy" id="1715720"/>
    <lineage>
        <taxon>Bacteria</taxon>
        <taxon>Pseudomonadati</taxon>
        <taxon>Pseudomonadota</taxon>
        <taxon>Betaproteobacteria</taxon>
        <taxon>Burkholderiales</taxon>
        <taxon>Comamonadaceae</taxon>
        <taxon>Diaphorobacter</taxon>
    </lineage>
</organism>
<dbReference type="Proteomes" id="UP000515811">
    <property type="component" value="Chromosome"/>
</dbReference>
<dbReference type="SUPFAM" id="SSF55729">
    <property type="entry name" value="Acyl-CoA N-acyltransferases (Nat)"/>
    <property type="match status" value="1"/>
</dbReference>
<dbReference type="Gene3D" id="3.40.630.30">
    <property type="match status" value="1"/>
</dbReference>
<dbReference type="EMBL" id="CP060714">
    <property type="protein sequence ID" value="QNN55732.1"/>
    <property type="molecule type" value="Genomic_DNA"/>
</dbReference>
<keyword evidence="1" id="KW-0808">Transferase</keyword>
<evidence type="ECO:0000313" key="1">
    <source>
        <dbReference type="EMBL" id="QNN55732.1"/>
    </source>
</evidence>
<reference evidence="1 2" key="1">
    <citation type="submission" date="2020-08" db="EMBL/GenBank/DDBJ databases">
        <title>Genome sequence of Diaphorobacter ruginosibacter DSM 27467T.</title>
        <authorList>
            <person name="Hyun D.-W."/>
            <person name="Bae J.-W."/>
        </authorList>
    </citation>
    <scope>NUCLEOTIDE SEQUENCE [LARGE SCALE GENOMIC DNA]</scope>
    <source>
        <strain evidence="1 2">DSM 27467</strain>
    </source>
</reference>
<dbReference type="AlphaFoldDB" id="A0A7G9RJF7"/>